<dbReference type="STRING" id="686624.SAMN04488242_1693"/>
<proteinExistence type="inferred from homology"/>
<evidence type="ECO:0000256" key="1">
    <source>
        <dbReference type="ARBA" id="ARBA00004651"/>
    </source>
</evidence>
<dbReference type="PANTHER" id="PTHR30193">
    <property type="entry name" value="ABC TRANSPORTER PERMEASE PROTEIN"/>
    <property type="match status" value="1"/>
</dbReference>
<name>A0A1G9KKH3_9ACTN</name>
<evidence type="ECO:0000256" key="2">
    <source>
        <dbReference type="ARBA" id="ARBA00022448"/>
    </source>
</evidence>
<dbReference type="SUPFAM" id="SSF160964">
    <property type="entry name" value="MalF N-terminal region-like"/>
    <property type="match status" value="1"/>
</dbReference>
<keyword evidence="2 7" id="KW-0813">Transport</keyword>
<dbReference type="SUPFAM" id="SSF161098">
    <property type="entry name" value="MetI-like"/>
    <property type="match status" value="1"/>
</dbReference>
<accession>A0A1G9KKH3</accession>
<keyword evidence="5 7" id="KW-1133">Transmembrane helix</keyword>
<protein>
    <submittedName>
        <fullName evidence="9">Raffinose/stachyose/melibiose transport system permease protein</fullName>
    </submittedName>
</protein>
<keyword evidence="3" id="KW-1003">Cell membrane</keyword>
<evidence type="ECO:0000259" key="8">
    <source>
        <dbReference type="PROSITE" id="PS50928"/>
    </source>
</evidence>
<organism evidence="9 10">
    <name type="scientific">Tessaracoccus oleiagri</name>
    <dbReference type="NCBI Taxonomy" id="686624"/>
    <lineage>
        <taxon>Bacteria</taxon>
        <taxon>Bacillati</taxon>
        <taxon>Actinomycetota</taxon>
        <taxon>Actinomycetes</taxon>
        <taxon>Propionibacteriales</taxon>
        <taxon>Propionibacteriaceae</taxon>
        <taxon>Tessaracoccus</taxon>
    </lineage>
</organism>
<evidence type="ECO:0000313" key="10">
    <source>
        <dbReference type="Proteomes" id="UP000199475"/>
    </source>
</evidence>
<dbReference type="InterPro" id="IPR035906">
    <property type="entry name" value="MetI-like_sf"/>
</dbReference>
<evidence type="ECO:0000256" key="4">
    <source>
        <dbReference type="ARBA" id="ARBA00022692"/>
    </source>
</evidence>
<comment type="subcellular location">
    <subcellularLocation>
        <location evidence="1 7">Cell membrane</location>
        <topology evidence="1 7">Multi-pass membrane protein</topology>
    </subcellularLocation>
</comment>
<feature type="transmembrane region" description="Helical" evidence="7">
    <location>
        <begin position="96"/>
        <end position="117"/>
    </location>
</feature>
<feature type="domain" description="ABC transmembrane type-1" evidence="8">
    <location>
        <begin position="92"/>
        <end position="305"/>
    </location>
</feature>
<dbReference type="RefSeq" id="WP_245701607.1">
    <property type="nucleotide sequence ID" value="NZ_FNGP01000003.1"/>
</dbReference>
<evidence type="ECO:0000256" key="7">
    <source>
        <dbReference type="RuleBase" id="RU363032"/>
    </source>
</evidence>
<feature type="transmembrane region" description="Helical" evidence="7">
    <location>
        <begin position="129"/>
        <end position="149"/>
    </location>
</feature>
<gene>
    <name evidence="9" type="ORF">SAMN04488242_1693</name>
</gene>
<dbReference type="InterPro" id="IPR051393">
    <property type="entry name" value="ABC_transporter_permease"/>
</dbReference>
<comment type="similarity">
    <text evidence="7">Belongs to the binding-protein-dependent transport system permease family.</text>
</comment>
<keyword evidence="10" id="KW-1185">Reference proteome</keyword>
<dbReference type="GO" id="GO:0055085">
    <property type="term" value="P:transmembrane transport"/>
    <property type="evidence" value="ECO:0007669"/>
    <property type="project" value="InterPro"/>
</dbReference>
<dbReference type="GO" id="GO:0005886">
    <property type="term" value="C:plasma membrane"/>
    <property type="evidence" value="ECO:0007669"/>
    <property type="project" value="UniProtKB-SubCell"/>
</dbReference>
<dbReference type="EMBL" id="FNGP01000003">
    <property type="protein sequence ID" value="SDL50221.1"/>
    <property type="molecule type" value="Genomic_DNA"/>
</dbReference>
<evidence type="ECO:0000313" key="9">
    <source>
        <dbReference type="EMBL" id="SDL50221.1"/>
    </source>
</evidence>
<reference evidence="9 10" key="1">
    <citation type="submission" date="2016-10" db="EMBL/GenBank/DDBJ databases">
        <authorList>
            <person name="de Groot N.N."/>
        </authorList>
    </citation>
    <scope>NUCLEOTIDE SEQUENCE [LARGE SCALE GENOMIC DNA]</scope>
    <source>
        <strain evidence="9 10">CGMCC 1.9159</strain>
    </source>
</reference>
<dbReference type="InterPro" id="IPR000515">
    <property type="entry name" value="MetI-like"/>
</dbReference>
<evidence type="ECO:0000256" key="6">
    <source>
        <dbReference type="ARBA" id="ARBA00023136"/>
    </source>
</evidence>
<feature type="transmembrane region" description="Helical" evidence="7">
    <location>
        <begin position="178"/>
        <end position="203"/>
    </location>
</feature>
<keyword evidence="6 7" id="KW-0472">Membrane</keyword>
<sequence length="316" mass="33727">MSTALAERVSAASGPQAPSRAGRPGGAARRRRLAPQWFLAPALLFYAIVVLYPSVAGGYYAFTDWAGGAEANFIGLDNFREMLDDQAAVASLRNTLLIAVSLTVVQSGLGLLLALALNSAIRARNLLRTLFFAPMMMPPVIVGLLWQYIYTPGGPLDTALGALGLGGLIQSWLGSSDIALWSIIASVIWHHVGMSMVIFLAGLQGIPWELYEAAALDGAGKLRQFLSVTWPLLGQAITIATALTMTSSLKLFDQVFVMTGGGPGVSTQTLSLIMYREAFVYGEYGYGSAIALVLTMIVAFIVFLQMSITRRGEVDA</sequence>
<dbReference type="PANTHER" id="PTHR30193:SF41">
    <property type="entry name" value="DIACETYLCHITOBIOSE UPTAKE SYSTEM PERMEASE PROTEIN NGCF"/>
    <property type="match status" value="1"/>
</dbReference>
<dbReference type="AlphaFoldDB" id="A0A1G9KKH3"/>
<feature type="transmembrane region" description="Helical" evidence="7">
    <location>
        <begin position="37"/>
        <end position="62"/>
    </location>
</feature>
<feature type="transmembrane region" description="Helical" evidence="7">
    <location>
        <begin position="284"/>
        <end position="304"/>
    </location>
</feature>
<dbReference type="Proteomes" id="UP000199475">
    <property type="component" value="Unassembled WGS sequence"/>
</dbReference>
<evidence type="ECO:0000256" key="3">
    <source>
        <dbReference type="ARBA" id="ARBA00022475"/>
    </source>
</evidence>
<feature type="transmembrane region" description="Helical" evidence="7">
    <location>
        <begin position="224"/>
        <end position="245"/>
    </location>
</feature>
<dbReference type="Pfam" id="PF00528">
    <property type="entry name" value="BPD_transp_1"/>
    <property type="match status" value="1"/>
</dbReference>
<dbReference type="PROSITE" id="PS50928">
    <property type="entry name" value="ABC_TM1"/>
    <property type="match status" value="1"/>
</dbReference>
<dbReference type="CDD" id="cd06261">
    <property type="entry name" value="TM_PBP2"/>
    <property type="match status" value="1"/>
</dbReference>
<keyword evidence="4 7" id="KW-0812">Transmembrane</keyword>
<dbReference type="Gene3D" id="1.10.3720.10">
    <property type="entry name" value="MetI-like"/>
    <property type="match status" value="1"/>
</dbReference>
<evidence type="ECO:0000256" key="5">
    <source>
        <dbReference type="ARBA" id="ARBA00022989"/>
    </source>
</evidence>